<reference evidence="2" key="1">
    <citation type="submission" date="2019-12" db="EMBL/GenBank/DDBJ databases">
        <title>An insight into the sialome of adult female Ixodes ricinus ticks feeding for 6 days.</title>
        <authorList>
            <person name="Perner J."/>
            <person name="Ribeiro J.M.C."/>
        </authorList>
    </citation>
    <scope>NUCLEOTIDE SEQUENCE</scope>
    <source>
        <strain evidence="2">Semi-engorged</strain>
        <tissue evidence="2">Salivary glands</tissue>
    </source>
</reference>
<feature type="transmembrane region" description="Helical" evidence="1">
    <location>
        <begin position="12"/>
        <end position="32"/>
    </location>
</feature>
<keyword evidence="1" id="KW-0472">Membrane</keyword>
<accession>A0A6B0USV9</accession>
<name>A0A6B0USV9_IXORI</name>
<dbReference type="AlphaFoldDB" id="A0A6B0USV9"/>
<proteinExistence type="predicted"/>
<organism evidence="2">
    <name type="scientific">Ixodes ricinus</name>
    <name type="common">Common tick</name>
    <name type="synonym">Acarus ricinus</name>
    <dbReference type="NCBI Taxonomy" id="34613"/>
    <lineage>
        <taxon>Eukaryota</taxon>
        <taxon>Metazoa</taxon>
        <taxon>Ecdysozoa</taxon>
        <taxon>Arthropoda</taxon>
        <taxon>Chelicerata</taxon>
        <taxon>Arachnida</taxon>
        <taxon>Acari</taxon>
        <taxon>Parasitiformes</taxon>
        <taxon>Ixodida</taxon>
        <taxon>Ixodoidea</taxon>
        <taxon>Ixodidae</taxon>
        <taxon>Ixodinae</taxon>
        <taxon>Ixodes</taxon>
    </lineage>
</organism>
<sequence>MGPFRVTVGPPMAIVVVFLLVAACSVSMTMVFPRADHRLGLREGGVPVLEGGGPSVPRTFRSKPRLQALRGSLSALRRVVRDIAAFGRDKPGDHPAIEAGKLGVILHDFLLHNSEVIVHGSEEKFVIWPIENIFKVC</sequence>
<keyword evidence="1" id="KW-1133">Transmembrane helix</keyword>
<dbReference type="EMBL" id="GIFC01010689">
    <property type="protein sequence ID" value="MXU92772.1"/>
    <property type="molecule type" value="Transcribed_RNA"/>
</dbReference>
<keyword evidence="1" id="KW-0812">Transmembrane</keyword>
<dbReference type="PROSITE" id="PS51257">
    <property type="entry name" value="PROKAR_LIPOPROTEIN"/>
    <property type="match status" value="1"/>
</dbReference>
<evidence type="ECO:0000313" key="2">
    <source>
        <dbReference type="EMBL" id="MXU92772.1"/>
    </source>
</evidence>
<evidence type="ECO:0000256" key="1">
    <source>
        <dbReference type="SAM" id="Phobius"/>
    </source>
</evidence>
<protein>
    <submittedName>
        <fullName evidence="2">Putative secreted protein</fullName>
    </submittedName>
</protein>